<dbReference type="EMBL" id="CH480824">
    <property type="protein sequence ID" value="EDW56688.1"/>
    <property type="molecule type" value="Genomic_DNA"/>
</dbReference>
<sequence length="77" mass="8685">MSAPAPFDLASSANPGTKIKRVHQRRRRLTNLQHLRLLILGLQLQHQLASSGDIKNEEEQEEDKEEEEAAKNKAQNG</sequence>
<dbReference type="Proteomes" id="UP000001292">
    <property type="component" value="Unassembled WGS sequence"/>
</dbReference>
<dbReference type="AlphaFoldDB" id="B4I7W3"/>
<accession>B4I7W3</accession>
<feature type="region of interest" description="Disordered" evidence="1">
    <location>
        <begin position="1"/>
        <end position="25"/>
    </location>
</feature>
<gene>
    <name evidence="2" type="primary">Dsec\GM15867</name>
    <name evidence="2" type="ORF">Dsec_GM15867</name>
</gene>
<proteinExistence type="predicted"/>
<feature type="compositionally biased region" description="Acidic residues" evidence="1">
    <location>
        <begin position="56"/>
        <end position="68"/>
    </location>
</feature>
<evidence type="ECO:0000256" key="1">
    <source>
        <dbReference type="SAM" id="MobiDB-lite"/>
    </source>
</evidence>
<organism evidence="3">
    <name type="scientific">Drosophila sechellia</name>
    <name type="common">Fruit fly</name>
    <dbReference type="NCBI Taxonomy" id="7238"/>
    <lineage>
        <taxon>Eukaryota</taxon>
        <taxon>Metazoa</taxon>
        <taxon>Ecdysozoa</taxon>
        <taxon>Arthropoda</taxon>
        <taxon>Hexapoda</taxon>
        <taxon>Insecta</taxon>
        <taxon>Pterygota</taxon>
        <taxon>Neoptera</taxon>
        <taxon>Endopterygota</taxon>
        <taxon>Diptera</taxon>
        <taxon>Brachycera</taxon>
        <taxon>Muscomorpha</taxon>
        <taxon>Ephydroidea</taxon>
        <taxon>Drosophilidae</taxon>
        <taxon>Drosophila</taxon>
        <taxon>Sophophora</taxon>
    </lineage>
</organism>
<keyword evidence="3" id="KW-1185">Reference proteome</keyword>
<reference evidence="2 3" key="1">
    <citation type="journal article" date="2007" name="Nature">
        <title>Evolution of genes and genomes on the Drosophila phylogeny.</title>
        <authorList>
            <consortium name="Drosophila 12 Genomes Consortium"/>
            <person name="Clark A.G."/>
            <person name="Eisen M.B."/>
            <person name="Smith D.R."/>
            <person name="Bergman C.M."/>
            <person name="Oliver B."/>
            <person name="Markow T.A."/>
            <person name="Kaufman T.C."/>
            <person name="Kellis M."/>
            <person name="Gelbart W."/>
            <person name="Iyer V.N."/>
            <person name="Pollard D.A."/>
            <person name="Sackton T.B."/>
            <person name="Larracuente A.M."/>
            <person name="Singh N.D."/>
            <person name="Abad J.P."/>
            <person name="Abt D.N."/>
            <person name="Adryan B."/>
            <person name="Aguade M."/>
            <person name="Akashi H."/>
            <person name="Anderson W.W."/>
            <person name="Aquadro C.F."/>
            <person name="Ardell D.H."/>
            <person name="Arguello R."/>
            <person name="Artieri C.G."/>
            <person name="Barbash D.A."/>
            <person name="Barker D."/>
            <person name="Barsanti P."/>
            <person name="Batterham P."/>
            <person name="Batzoglou S."/>
            <person name="Begun D."/>
            <person name="Bhutkar A."/>
            <person name="Blanco E."/>
            <person name="Bosak S.A."/>
            <person name="Bradley R.K."/>
            <person name="Brand A.D."/>
            <person name="Brent M.R."/>
            <person name="Brooks A.N."/>
            <person name="Brown R.H."/>
            <person name="Butlin R.K."/>
            <person name="Caggese C."/>
            <person name="Calvi B.R."/>
            <person name="Bernardo de Carvalho A."/>
            <person name="Caspi A."/>
            <person name="Castrezana S."/>
            <person name="Celniker S.E."/>
            <person name="Chang J.L."/>
            <person name="Chapple C."/>
            <person name="Chatterji S."/>
            <person name="Chinwalla A."/>
            <person name="Civetta A."/>
            <person name="Clifton S.W."/>
            <person name="Comeron J.M."/>
            <person name="Costello J.C."/>
            <person name="Coyne J.A."/>
            <person name="Daub J."/>
            <person name="David R.G."/>
            <person name="Delcher A.L."/>
            <person name="Delehaunty K."/>
            <person name="Do C.B."/>
            <person name="Ebling H."/>
            <person name="Edwards K."/>
            <person name="Eickbush T."/>
            <person name="Evans J.D."/>
            <person name="Filipski A."/>
            <person name="Findeiss S."/>
            <person name="Freyhult E."/>
            <person name="Fulton L."/>
            <person name="Fulton R."/>
            <person name="Garcia A.C."/>
            <person name="Gardiner A."/>
            <person name="Garfield D.A."/>
            <person name="Garvin B.E."/>
            <person name="Gibson G."/>
            <person name="Gilbert D."/>
            <person name="Gnerre S."/>
            <person name="Godfrey J."/>
            <person name="Good R."/>
            <person name="Gotea V."/>
            <person name="Gravely B."/>
            <person name="Greenberg A.J."/>
            <person name="Griffiths-Jones S."/>
            <person name="Gross S."/>
            <person name="Guigo R."/>
            <person name="Gustafson E.A."/>
            <person name="Haerty W."/>
            <person name="Hahn M.W."/>
            <person name="Halligan D.L."/>
            <person name="Halpern A.L."/>
            <person name="Halter G.M."/>
            <person name="Han M.V."/>
            <person name="Heger A."/>
            <person name="Hillier L."/>
            <person name="Hinrichs A.S."/>
            <person name="Holmes I."/>
            <person name="Hoskins R.A."/>
            <person name="Hubisz M.J."/>
            <person name="Hultmark D."/>
            <person name="Huntley M.A."/>
            <person name="Jaffe D.B."/>
            <person name="Jagadeeshan S."/>
            <person name="Jeck W.R."/>
            <person name="Johnson J."/>
            <person name="Jones C.D."/>
            <person name="Jordan W.C."/>
            <person name="Karpen G.H."/>
            <person name="Kataoka E."/>
            <person name="Keightley P.D."/>
            <person name="Kheradpour P."/>
            <person name="Kirkness E.F."/>
            <person name="Koerich L.B."/>
            <person name="Kristiansen K."/>
            <person name="Kudrna D."/>
            <person name="Kulathinal R.J."/>
            <person name="Kumar S."/>
            <person name="Kwok R."/>
            <person name="Lander E."/>
            <person name="Langley C.H."/>
            <person name="Lapoint R."/>
            <person name="Lazzaro B.P."/>
            <person name="Lee S.J."/>
            <person name="Levesque L."/>
            <person name="Li R."/>
            <person name="Lin C.F."/>
            <person name="Lin M.F."/>
            <person name="Lindblad-Toh K."/>
            <person name="Llopart A."/>
            <person name="Long M."/>
            <person name="Low L."/>
            <person name="Lozovsky E."/>
            <person name="Lu J."/>
            <person name="Luo M."/>
            <person name="Machado C.A."/>
            <person name="Makalowski W."/>
            <person name="Marzo M."/>
            <person name="Matsuda M."/>
            <person name="Matzkin L."/>
            <person name="McAllister B."/>
            <person name="McBride C.S."/>
            <person name="McKernan B."/>
            <person name="McKernan K."/>
            <person name="Mendez-Lago M."/>
            <person name="Minx P."/>
            <person name="Mollenhauer M.U."/>
            <person name="Montooth K."/>
            <person name="Mount S.M."/>
            <person name="Mu X."/>
            <person name="Myers E."/>
            <person name="Negre B."/>
            <person name="Newfeld S."/>
            <person name="Nielsen R."/>
            <person name="Noor M.A."/>
            <person name="O'Grady P."/>
            <person name="Pachter L."/>
            <person name="Papaceit M."/>
            <person name="Parisi M.J."/>
            <person name="Parisi M."/>
            <person name="Parts L."/>
            <person name="Pedersen J.S."/>
            <person name="Pesole G."/>
            <person name="Phillippy A.M."/>
            <person name="Ponting C.P."/>
            <person name="Pop M."/>
            <person name="Porcelli D."/>
            <person name="Powell J.R."/>
            <person name="Prohaska S."/>
            <person name="Pruitt K."/>
            <person name="Puig M."/>
            <person name="Quesneville H."/>
            <person name="Ram K.R."/>
            <person name="Rand D."/>
            <person name="Rasmussen M.D."/>
            <person name="Reed L.K."/>
            <person name="Reenan R."/>
            <person name="Reily A."/>
            <person name="Remington K.A."/>
            <person name="Rieger T.T."/>
            <person name="Ritchie M.G."/>
            <person name="Robin C."/>
            <person name="Rogers Y.H."/>
            <person name="Rohde C."/>
            <person name="Rozas J."/>
            <person name="Rubenfield M.J."/>
            <person name="Ruiz A."/>
            <person name="Russo S."/>
            <person name="Salzberg S.L."/>
            <person name="Sanchez-Gracia A."/>
            <person name="Saranga D.J."/>
            <person name="Sato H."/>
            <person name="Schaeffer S.W."/>
            <person name="Schatz M.C."/>
            <person name="Schlenke T."/>
            <person name="Schwartz R."/>
            <person name="Segarra C."/>
            <person name="Singh R.S."/>
            <person name="Sirot L."/>
            <person name="Sirota M."/>
            <person name="Sisneros N.B."/>
            <person name="Smith C.D."/>
            <person name="Smith T.F."/>
            <person name="Spieth J."/>
            <person name="Stage D.E."/>
            <person name="Stark A."/>
            <person name="Stephan W."/>
            <person name="Strausberg R.L."/>
            <person name="Strempel S."/>
            <person name="Sturgill D."/>
            <person name="Sutton G."/>
            <person name="Sutton G.G."/>
            <person name="Tao W."/>
            <person name="Teichmann S."/>
            <person name="Tobari Y.N."/>
            <person name="Tomimura Y."/>
            <person name="Tsolas J.M."/>
            <person name="Valente V.L."/>
            <person name="Venter E."/>
            <person name="Venter J.C."/>
            <person name="Vicario S."/>
            <person name="Vieira F.G."/>
            <person name="Vilella A.J."/>
            <person name="Villasante A."/>
            <person name="Walenz B."/>
            <person name="Wang J."/>
            <person name="Wasserman M."/>
            <person name="Watts T."/>
            <person name="Wilson D."/>
            <person name="Wilson R.K."/>
            <person name="Wing R.A."/>
            <person name="Wolfner M.F."/>
            <person name="Wong A."/>
            <person name="Wong G.K."/>
            <person name="Wu C.I."/>
            <person name="Wu G."/>
            <person name="Yamamoto D."/>
            <person name="Yang H.P."/>
            <person name="Yang S.P."/>
            <person name="Yorke J.A."/>
            <person name="Yoshida K."/>
            <person name="Zdobnov E."/>
            <person name="Zhang P."/>
            <person name="Zhang Y."/>
            <person name="Zimin A.V."/>
            <person name="Baldwin J."/>
            <person name="Abdouelleil A."/>
            <person name="Abdulkadir J."/>
            <person name="Abebe A."/>
            <person name="Abera B."/>
            <person name="Abreu J."/>
            <person name="Acer S.C."/>
            <person name="Aftuck L."/>
            <person name="Alexander A."/>
            <person name="An P."/>
            <person name="Anderson E."/>
            <person name="Anderson S."/>
            <person name="Arachi H."/>
            <person name="Azer M."/>
            <person name="Bachantsang P."/>
            <person name="Barry A."/>
            <person name="Bayul T."/>
            <person name="Berlin A."/>
            <person name="Bessette D."/>
            <person name="Bloom T."/>
            <person name="Blye J."/>
            <person name="Boguslavskiy L."/>
            <person name="Bonnet C."/>
            <person name="Boukhgalter B."/>
            <person name="Bourzgui I."/>
            <person name="Brown A."/>
            <person name="Cahill P."/>
            <person name="Channer S."/>
            <person name="Cheshatsang Y."/>
            <person name="Chuda L."/>
            <person name="Citroen M."/>
            <person name="Collymore A."/>
            <person name="Cooke P."/>
            <person name="Costello M."/>
            <person name="D'Aco K."/>
            <person name="Daza R."/>
            <person name="De Haan G."/>
            <person name="DeGray S."/>
            <person name="DeMaso C."/>
            <person name="Dhargay N."/>
            <person name="Dooley K."/>
            <person name="Dooley E."/>
            <person name="Doricent M."/>
            <person name="Dorje P."/>
            <person name="Dorjee K."/>
            <person name="Dupes A."/>
            <person name="Elong R."/>
            <person name="Falk J."/>
            <person name="Farina A."/>
            <person name="Faro S."/>
            <person name="Ferguson D."/>
            <person name="Fisher S."/>
            <person name="Foley C.D."/>
            <person name="Franke A."/>
            <person name="Friedrich D."/>
            <person name="Gadbois L."/>
            <person name="Gearin G."/>
            <person name="Gearin C.R."/>
            <person name="Giannoukos G."/>
            <person name="Goode T."/>
            <person name="Graham J."/>
            <person name="Grandbois E."/>
            <person name="Grewal S."/>
            <person name="Gyaltsen K."/>
            <person name="Hafez N."/>
            <person name="Hagos B."/>
            <person name="Hall J."/>
            <person name="Henson C."/>
            <person name="Hollinger A."/>
            <person name="Honan T."/>
            <person name="Huard M.D."/>
            <person name="Hughes L."/>
            <person name="Hurhula B."/>
            <person name="Husby M.E."/>
            <person name="Kamat A."/>
            <person name="Kanga B."/>
            <person name="Kashin S."/>
            <person name="Khazanovich D."/>
            <person name="Kisner P."/>
            <person name="Lance K."/>
            <person name="Lara M."/>
            <person name="Lee W."/>
            <person name="Lennon N."/>
            <person name="Letendre F."/>
            <person name="LeVine R."/>
            <person name="Lipovsky A."/>
            <person name="Liu X."/>
            <person name="Liu J."/>
            <person name="Liu S."/>
            <person name="Lokyitsang T."/>
            <person name="Lokyitsang Y."/>
            <person name="Lubonja R."/>
            <person name="Lui A."/>
            <person name="MacDonald P."/>
            <person name="Magnisalis V."/>
            <person name="Maru K."/>
            <person name="Matthews C."/>
            <person name="McCusker W."/>
            <person name="McDonough S."/>
            <person name="Mehta T."/>
            <person name="Meldrim J."/>
            <person name="Meneus L."/>
            <person name="Mihai O."/>
            <person name="Mihalev A."/>
            <person name="Mihova T."/>
            <person name="Mittelman R."/>
            <person name="Mlenga V."/>
            <person name="Montmayeur A."/>
            <person name="Mulrain L."/>
            <person name="Navidi A."/>
            <person name="Naylor J."/>
            <person name="Negash T."/>
            <person name="Nguyen T."/>
            <person name="Nguyen N."/>
            <person name="Nicol R."/>
            <person name="Norbu C."/>
            <person name="Norbu N."/>
            <person name="Novod N."/>
            <person name="O'Neill B."/>
            <person name="Osman S."/>
            <person name="Markiewicz E."/>
            <person name="Oyono O.L."/>
            <person name="Patti C."/>
            <person name="Phunkhang P."/>
            <person name="Pierre F."/>
            <person name="Priest M."/>
            <person name="Raghuraman S."/>
            <person name="Rege F."/>
            <person name="Reyes R."/>
            <person name="Rise C."/>
            <person name="Rogov P."/>
            <person name="Ross K."/>
            <person name="Ryan E."/>
            <person name="Settipalli S."/>
            <person name="Shea T."/>
            <person name="Sherpa N."/>
            <person name="Shi L."/>
            <person name="Shih D."/>
            <person name="Sparrow T."/>
            <person name="Spaulding J."/>
            <person name="Stalker J."/>
            <person name="Stange-Thomann N."/>
            <person name="Stavropoulos S."/>
            <person name="Stone C."/>
            <person name="Strader C."/>
            <person name="Tesfaye S."/>
            <person name="Thomson T."/>
            <person name="Thoulutsang Y."/>
            <person name="Thoulutsang D."/>
            <person name="Topham K."/>
            <person name="Topping I."/>
            <person name="Tsamla T."/>
            <person name="Vassiliev H."/>
            <person name="Vo A."/>
            <person name="Wangchuk T."/>
            <person name="Wangdi T."/>
            <person name="Weiand M."/>
            <person name="Wilkinson J."/>
            <person name="Wilson A."/>
            <person name="Yadav S."/>
            <person name="Young G."/>
            <person name="Yu Q."/>
            <person name="Zembek L."/>
            <person name="Zhong D."/>
            <person name="Zimmer A."/>
            <person name="Zwirko Z."/>
            <person name="Jaffe D.B."/>
            <person name="Alvarez P."/>
            <person name="Brockman W."/>
            <person name="Butler J."/>
            <person name="Chin C."/>
            <person name="Gnerre S."/>
            <person name="Grabherr M."/>
            <person name="Kleber M."/>
            <person name="Mauceli E."/>
            <person name="MacCallum I."/>
        </authorList>
    </citation>
    <scope>NUCLEOTIDE SEQUENCE [LARGE SCALE GENOMIC DNA]</scope>
    <source>
        <strain evidence="3">Rob3c / Tucson 14021-0248.25</strain>
    </source>
</reference>
<name>B4I7W3_DROSE</name>
<evidence type="ECO:0000313" key="2">
    <source>
        <dbReference type="EMBL" id="EDW56688.1"/>
    </source>
</evidence>
<feature type="region of interest" description="Disordered" evidence="1">
    <location>
        <begin position="48"/>
        <end position="77"/>
    </location>
</feature>
<protein>
    <submittedName>
        <fullName evidence="2">GM15867</fullName>
    </submittedName>
</protein>
<evidence type="ECO:0000313" key="3">
    <source>
        <dbReference type="Proteomes" id="UP000001292"/>
    </source>
</evidence>
<dbReference type="HOGENOM" id="CLU_2640769_0_0_1"/>